<reference evidence="3 4" key="1">
    <citation type="submission" date="2020-07" db="EMBL/GenBank/DDBJ databases">
        <title>Sequencing the genomes of 1000 actinobacteria strains.</title>
        <authorList>
            <person name="Klenk H.-P."/>
        </authorList>
    </citation>
    <scope>NUCLEOTIDE SEQUENCE [LARGE SCALE GENOMIC DNA]</scope>
    <source>
        <strain evidence="3 4">DSM 45772</strain>
    </source>
</reference>
<comment type="caution">
    <text evidence="3">The sequence shown here is derived from an EMBL/GenBank/DDBJ whole genome shotgun (WGS) entry which is preliminary data.</text>
</comment>
<feature type="compositionally biased region" description="Basic and acidic residues" evidence="1">
    <location>
        <begin position="25"/>
        <end position="43"/>
    </location>
</feature>
<dbReference type="InterPro" id="IPR050229">
    <property type="entry name" value="GlpE_sulfurtransferase"/>
</dbReference>
<dbReference type="AlphaFoldDB" id="A0A7Y9DX86"/>
<dbReference type="Gene3D" id="3.40.250.10">
    <property type="entry name" value="Rhodanese-like domain"/>
    <property type="match status" value="1"/>
</dbReference>
<dbReference type="EMBL" id="JACCBN010000001">
    <property type="protein sequence ID" value="NYD37081.1"/>
    <property type="molecule type" value="Genomic_DNA"/>
</dbReference>
<gene>
    <name evidence="3" type="ORF">BJ983_003183</name>
</gene>
<keyword evidence="4" id="KW-1185">Reference proteome</keyword>
<feature type="region of interest" description="Disordered" evidence="1">
    <location>
        <begin position="25"/>
        <end position="45"/>
    </location>
</feature>
<dbReference type="InterPro" id="IPR001763">
    <property type="entry name" value="Rhodanese-like_dom"/>
</dbReference>
<evidence type="ECO:0000313" key="4">
    <source>
        <dbReference type="Proteomes" id="UP000535890"/>
    </source>
</evidence>
<evidence type="ECO:0000256" key="1">
    <source>
        <dbReference type="SAM" id="MobiDB-lite"/>
    </source>
</evidence>
<dbReference type="PANTHER" id="PTHR43031:SF1">
    <property type="entry name" value="PYRIDINE NUCLEOTIDE-DISULPHIDE OXIDOREDUCTASE"/>
    <property type="match status" value="1"/>
</dbReference>
<dbReference type="Pfam" id="PF00581">
    <property type="entry name" value="Rhodanese"/>
    <property type="match status" value="1"/>
</dbReference>
<dbReference type="PANTHER" id="PTHR43031">
    <property type="entry name" value="FAD-DEPENDENT OXIDOREDUCTASE"/>
    <property type="match status" value="1"/>
</dbReference>
<feature type="domain" description="Rhodanese" evidence="2">
    <location>
        <begin position="14"/>
        <end position="98"/>
    </location>
</feature>
<dbReference type="SUPFAM" id="SSF52821">
    <property type="entry name" value="Rhodanese/Cell cycle control phosphatase"/>
    <property type="match status" value="1"/>
</dbReference>
<name>A0A7Y9DX86_9PSEU</name>
<keyword evidence="3" id="KW-0808">Transferase</keyword>
<evidence type="ECO:0000313" key="3">
    <source>
        <dbReference type="EMBL" id="NYD37081.1"/>
    </source>
</evidence>
<dbReference type="PROSITE" id="PS50206">
    <property type="entry name" value="RHODANESE_3"/>
    <property type="match status" value="1"/>
</dbReference>
<dbReference type="InterPro" id="IPR036873">
    <property type="entry name" value="Rhodanese-like_dom_sf"/>
</dbReference>
<dbReference type="CDD" id="cd00158">
    <property type="entry name" value="RHOD"/>
    <property type="match status" value="1"/>
</dbReference>
<dbReference type="GO" id="GO:0016740">
    <property type="term" value="F:transferase activity"/>
    <property type="evidence" value="ECO:0007669"/>
    <property type="project" value="UniProtKB-KW"/>
</dbReference>
<sequence>MSEVDPDEARRRLAAGEAVLVDVREPDEWETGHAPDSLHRPLGDLDPAEFAGRTVITTCRGGGRGGRAAEQLAAAGVDATNLAGGLRAWSEQGGPLVRDDGSPGRLDA</sequence>
<proteinExistence type="predicted"/>
<dbReference type="SMART" id="SM00450">
    <property type="entry name" value="RHOD"/>
    <property type="match status" value="1"/>
</dbReference>
<organism evidence="3 4">
    <name type="scientific">Actinomycetospora corticicola</name>
    <dbReference type="NCBI Taxonomy" id="663602"/>
    <lineage>
        <taxon>Bacteria</taxon>
        <taxon>Bacillati</taxon>
        <taxon>Actinomycetota</taxon>
        <taxon>Actinomycetes</taxon>
        <taxon>Pseudonocardiales</taxon>
        <taxon>Pseudonocardiaceae</taxon>
        <taxon>Actinomycetospora</taxon>
    </lineage>
</organism>
<protein>
    <submittedName>
        <fullName evidence="3">Rhodanese-related sulfurtransferase</fullName>
    </submittedName>
</protein>
<dbReference type="RefSeq" id="WP_179794666.1">
    <property type="nucleotide sequence ID" value="NZ_BAABHP010000014.1"/>
</dbReference>
<dbReference type="Proteomes" id="UP000535890">
    <property type="component" value="Unassembled WGS sequence"/>
</dbReference>
<accession>A0A7Y9DX86</accession>
<evidence type="ECO:0000259" key="2">
    <source>
        <dbReference type="PROSITE" id="PS50206"/>
    </source>
</evidence>